<dbReference type="InterPro" id="IPR001810">
    <property type="entry name" value="F-box_dom"/>
</dbReference>
<evidence type="ECO:0000313" key="2">
    <source>
        <dbReference type="Proteomes" id="UP001652660"/>
    </source>
</evidence>
<name>A0ABM4U8U9_COFAR</name>
<dbReference type="InterPro" id="IPR011043">
    <property type="entry name" value="Gal_Oxase/kelch_b-propeller"/>
</dbReference>
<accession>A0ABM4U8U9</accession>
<dbReference type="RefSeq" id="XP_071903708.1">
    <property type="nucleotide sequence ID" value="XM_072047607.1"/>
</dbReference>
<protein>
    <submittedName>
        <fullName evidence="3 4">F-box/kelch-repeat protein At3g23880-like isoform X1</fullName>
    </submittedName>
</protein>
<evidence type="ECO:0000313" key="3">
    <source>
        <dbReference type="RefSeq" id="XP_071903708.1"/>
    </source>
</evidence>
<evidence type="ECO:0000259" key="1">
    <source>
        <dbReference type="PROSITE" id="PS50181"/>
    </source>
</evidence>
<dbReference type="PANTHER" id="PTHR31672">
    <property type="entry name" value="BNACNNG10540D PROTEIN"/>
    <property type="match status" value="1"/>
</dbReference>
<keyword evidence="2" id="KW-1185">Reference proteome</keyword>
<reference evidence="3 4" key="1">
    <citation type="submission" date="2025-05" db="UniProtKB">
        <authorList>
            <consortium name="RefSeq"/>
        </authorList>
    </citation>
    <scope>IDENTIFICATION</scope>
    <source>
        <tissue evidence="3 4">Leaves</tissue>
    </source>
</reference>
<dbReference type="Gene3D" id="1.20.1280.50">
    <property type="match status" value="1"/>
</dbReference>
<dbReference type="NCBIfam" id="TIGR01640">
    <property type="entry name" value="F_box_assoc_1"/>
    <property type="match status" value="1"/>
</dbReference>
<proteinExistence type="predicted"/>
<dbReference type="Proteomes" id="UP001652660">
    <property type="component" value="Chromosome 4e"/>
</dbReference>
<dbReference type="InterPro" id="IPR036047">
    <property type="entry name" value="F-box-like_dom_sf"/>
</dbReference>
<dbReference type="InterPro" id="IPR006527">
    <property type="entry name" value="F-box-assoc_dom_typ1"/>
</dbReference>
<sequence>MESEITLTMSLKIDASGEMPVAMADSAPDFPQELIINIFSRLQAKSIGKCRCVSKPWRSLLSDPLFIKAHLSLHLHHPQKHILISISRSPPSSNLSVVTFTTTSGSSNNDGFLEKLTLLQNQLIFAQIVGSCNGLVLVLTFEGSNTPTMYLMNPTTRELVKFQPSPLVWDDAETSYGFGYDSSSDDYKIVTLSHDWLLDKTESYPAFVDVFSWRTGTWRRIGCFPYIPSSHSGVFLNGSIHWLALSKIDGLCVIIALDMSCEQFQQLPWPETDNTPHNGGRKLVVLGGCLGMVVVQSRQHVDVWMMKEYSVGESWTKFIVTTPKNASVWGPICLLGGDDVVLQMGGKNFVVHNLKERTMRDMVIAGIRDKFRRGVIGFSESLVSPIFNSQQWRATLPEDDFQNSC</sequence>
<dbReference type="SUPFAM" id="SSF50965">
    <property type="entry name" value="Galactose oxidase, central domain"/>
    <property type="match status" value="1"/>
</dbReference>
<dbReference type="SUPFAM" id="SSF81383">
    <property type="entry name" value="F-box domain"/>
    <property type="match status" value="1"/>
</dbReference>
<dbReference type="RefSeq" id="XP_071903709.1">
    <property type="nucleotide sequence ID" value="XM_072047608.1"/>
</dbReference>
<organism evidence="2 4">
    <name type="scientific">Coffea arabica</name>
    <name type="common">Arabian coffee</name>
    <dbReference type="NCBI Taxonomy" id="13443"/>
    <lineage>
        <taxon>Eukaryota</taxon>
        <taxon>Viridiplantae</taxon>
        <taxon>Streptophyta</taxon>
        <taxon>Embryophyta</taxon>
        <taxon>Tracheophyta</taxon>
        <taxon>Spermatophyta</taxon>
        <taxon>Magnoliopsida</taxon>
        <taxon>eudicotyledons</taxon>
        <taxon>Gunneridae</taxon>
        <taxon>Pentapetalae</taxon>
        <taxon>asterids</taxon>
        <taxon>lamiids</taxon>
        <taxon>Gentianales</taxon>
        <taxon>Rubiaceae</taxon>
        <taxon>Ixoroideae</taxon>
        <taxon>Gardenieae complex</taxon>
        <taxon>Bertiereae - Coffeeae clade</taxon>
        <taxon>Coffeeae</taxon>
        <taxon>Coffea</taxon>
    </lineage>
</organism>
<dbReference type="InterPro" id="IPR017451">
    <property type="entry name" value="F-box-assoc_interact_dom"/>
</dbReference>
<dbReference type="PROSITE" id="PS50181">
    <property type="entry name" value="FBOX"/>
    <property type="match status" value="1"/>
</dbReference>
<dbReference type="SMART" id="SM00256">
    <property type="entry name" value="FBOX"/>
    <property type="match status" value="1"/>
</dbReference>
<dbReference type="InterPro" id="IPR050796">
    <property type="entry name" value="SCF_F-box_component"/>
</dbReference>
<feature type="domain" description="F-box" evidence="1">
    <location>
        <begin position="24"/>
        <end position="69"/>
    </location>
</feature>
<evidence type="ECO:0000313" key="4">
    <source>
        <dbReference type="RefSeq" id="XP_071903709.1"/>
    </source>
</evidence>
<dbReference type="PANTHER" id="PTHR31672:SF13">
    <property type="entry name" value="F-BOX PROTEIN CPR30-LIKE"/>
    <property type="match status" value="1"/>
</dbReference>
<dbReference type="Pfam" id="PF00646">
    <property type="entry name" value="F-box"/>
    <property type="match status" value="1"/>
</dbReference>
<gene>
    <name evidence="3 4" type="primary">LOC140004421</name>
</gene>
<dbReference type="Pfam" id="PF07734">
    <property type="entry name" value="FBA_1"/>
    <property type="match status" value="1"/>
</dbReference>
<dbReference type="GeneID" id="140004421"/>
<dbReference type="CDD" id="cd22157">
    <property type="entry name" value="F-box_AtFBW1-like"/>
    <property type="match status" value="1"/>
</dbReference>